<reference evidence="2" key="1">
    <citation type="submission" date="2020-03" db="EMBL/GenBank/DDBJ databases">
        <title>The deep terrestrial virosphere.</title>
        <authorList>
            <person name="Holmfeldt K."/>
            <person name="Nilsson E."/>
            <person name="Simone D."/>
            <person name="Lopez-Fernandez M."/>
            <person name="Wu X."/>
            <person name="de Brujin I."/>
            <person name="Lundin D."/>
            <person name="Andersson A."/>
            <person name="Bertilsson S."/>
            <person name="Dopson M."/>
        </authorList>
    </citation>
    <scope>NUCLEOTIDE SEQUENCE</scope>
    <source>
        <strain evidence="3">MM171A02357</strain>
        <strain evidence="2">MM171B01783</strain>
    </source>
</reference>
<dbReference type="EMBL" id="MT143921">
    <property type="protein sequence ID" value="QJH92790.1"/>
    <property type="molecule type" value="Genomic_DNA"/>
</dbReference>
<feature type="transmembrane region" description="Helical" evidence="1">
    <location>
        <begin position="57"/>
        <end position="78"/>
    </location>
</feature>
<keyword evidence="1" id="KW-0472">Membrane</keyword>
<evidence type="ECO:0000313" key="3">
    <source>
        <dbReference type="EMBL" id="QJH92790.1"/>
    </source>
</evidence>
<protein>
    <submittedName>
        <fullName evidence="2">Uncharacterized protein</fullName>
    </submittedName>
</protein>
<keyword evidence="1" id="KW-0812">Transmembrane</keyword>
<evidence type="ECO:0000313" key="2">
    <source>
        <dbReference type="EMBL" id="QJB01886.1"/>
    </source>
</evidence>
<dbReference type="EMBL" id="MT143742">
    <property type="protein sequence ID" value="QJB01886.1"/>
    <property type="molecule type" value="Genomic_DNA"/>
</dbReference>
<dbReference type="AlphaFoldDB" id="A0A6M3M996"/>
<proteinExistence type="predicted"/>
<sequence>MDIFVSWLLLTIAWFKPTLPRKKKEIKSWVSSQVISLIIGALISMFLLYFIMPPTMWFVIVPVFFCFLMLNNGVRGLLGSDYSGVLAVLSALAVVIALLAFTFAGVWNAEDLHRIPEVTEAPAGSIPDMISTEHIRTVPKETAEWKADKKVGEYGYKFEIQEAHIQFRDGDLKWLVPFEYGGDYKAWKYGDEGTNGYVKVSAEKPNAEAERVSGFSMKYIPSAVFGYDLQRHVYFSYPAFYQKESVFQLDDKGKPIYVTMLTRPTIAYTGEVPAGIVITDTQTGDMNYYDMNGIPAYIMRAMDESLTENYLSWWGAYVHGFWNAQFSQKDVKKPTGSLSISTKEGAEEKIVDEGSEPDVYLIYGNNGKLYWFTSITTSGKDMSMVGYTLTDVFTGQTVFYKTEGYFNDIGAAKNVQQHAEVSKVMGFRVSQPIMYIIEGNETWIIPVLASTNEVRAFGVVHGKTGTTFVKEKLEDAIAEYKTWLTGSALSPQEVSKLAGDIIATIIIQRGQEKQEIPVYRNTTIVIRS</sequence>
<name>A0A6M3M996_9ZZZZ</name>
<organism evidence="2">
    <name type="scientific">viral metagenome</name>
    <dbReference type="NCBI Taxonomy" id="1070528"/>
    <lineage>
        <taxon>unclassified sequences</taxon>
        <taxon>metagenomes</taxon>
        <taxon>organismal metagenomes</taxon>
    </lineage>
</organism>
<keyword evidence="1" id="KW-1133">Transmembrane helix</keyword>
<feature type="transmembrane region" description="Helical" evidence="1">
    <location>
        <begin position="84"/>
        <end position="107"/>
    </location>
</feature>
<accession>A0A6M3M996</accession>
<gene>
    <name evidence="3" type="ORF">MM171A02357_0001</name>
    <name evidence="2" type="ORF">MM171B01783_0002</name>
</gene>
<evidence type="ECO:0000256" key="1">
    <source>
        <dbReference type="SAM" id="Phobius"/>
    </source>
</evidence>
<feature type="transmembrane region" description="Helical" evidence="1">
    <location>
        <begin position="30"/>
        <end position="50"/>
    </location>
</feature>